<gene>
    <name evidence="1" type="ORF">H6A60_04740</name>
</gene>
<dbReference type="PANTHER" id="PTHR43881:SF1">
    <property type="entry name" value="GAMMA-GLUTAMYLTRANSPEPTIDASE (AFU_ORTHOLOGUE AFUA_4G13580)"/>
    <property type="match status" value="1"/>
</dbReference>
<sequence length="538" mass="59503">MIKFDFDAQDYPYPSKRHVVYAKNGMACAGNPTAASIGLQTLMKGGNAVDAAIAMASAYPVVEPTGNGIGADCFAIVWFKGKLYGINGSGPAPKTNSVAALKARGFEKIPSYGVEPINVPGAVGAWMALHERFGSMPLEDVMAPAISYAENGYPVSPNVSRLWEEAWQIYGKYKDRPEFQGLFDTFMDKGTWYRPGEIFRAPDHAKTLRLIAETKGEAFYRGELAEKMDAFFKKHNGFLTKEDLAAYKPEWVEPISVNYHGYDVWELPPNGHGITVLMALQILKGFELGERDCADTMHKQIEAMKLAMSDTAAHVAEPSYMRVTVDELLSERYAADRRALIGEEAIMPSAGDPKYHSTIYFCCVDGEGNMVSFIQSNFRGFGSGIVIPGTGIALNDRAENFKFDENHPNALLGGKRPYHTIIPGFLTKDGEPVGPFGIMGGFMQPQAHVQVVQNMIDWHLNPQQALDAPRWQWVGGKNVEVEQDTPNHVIRLLQRRGHNIIVQPDPYHMGRGQMILRNSEGVLCGATEKRTDGQIMAY</sequence>
<dbReference type="Proteomes" id="UP000715095">
    <property type="component" value="Unassembled WGS sequence"/>
</dbReference>
<evidence type="ECO:0000313" key="1">
    <source>
        <dbReference type="EMBL" id="MBM6703794.1"/>
    </source>
</evidence>
<dbReference type="RefSeq" id="WP_205102262.1">
    <property type="nucleotide sequence ID" value="NZ_JACJJC010000005.1"/>
</dbReference>
<reference evidence="1 2" key="1">
    <citation type="journal article" date="2021" name="Sci. Rep.">
        <title>The distribution of antibiotic resistance genes in chicken gut microbiota commensals.</title>
        <authorList>
            <person name="Juricova H."/>
            <person name="Matiasovicova J."/>
            <person name="Kubasova T."/>
            <person name="Cejkova D."/>
            <person name="Rychlik I."/>
        </authorList>
    </citation>
    <scope>NUCLEOTIDE SEQUENCE [LARGE SCALE GENOMIC DNA]</scope>
    <source>
        <strain evidence="1 2">An829</strain>
    </source>
</reference>
<dbReference type="PANTHER" id="PTHR43881">
    <property type="entry name" value="GAMMA-GLUTAMYLTRANSPEPTIDASE (AFU_ORTHOLOGUE AFUA_4G13580)"/>
    <property type="match status" value="1"/>
</dbReference>
<organism evidence="1 2">
    <name type="scientific">Sutterella massiliensis</name>
    <dbReference type="NCBI Taxonomy" id="1816689"/>
    <lineage>
        <taxon>Bacteria</taxon>
        <taxon>Pseudomonadati</taxon>
        <taxon>Pseudomonadota</taxon>
        <taxon>Betaproteobacteria</taxon>
        <taxon>Burkholderiales</taxon>
        <taxon>Sutterellaceae</taxon>
        <taxon>Sutterella</taxon>
    </lineage>
</organism>
<accession>A0ABS2DR72</accession>
<dbReference type="PRINTS" id="PR01210">
    <property type="entry name" value="GGTRANSPTASE"/>
</dbReference>
<dbReference type="Gene3D" id="1.10.246.230">
    <property type="match status" value="1"/>
</dbReference>
<name>A0ABS2DR72_9BURK</name>
<evidence type="ECO:0000313" key="2">
    <source>
        <dbReference type="Proteomes" id="UP000715095"/>
    </source>
</evidence>
<dbReference type="Pfam" id="PF01019">
    <property type="entry name" value="G_glu_transpept"/>
    <property type="match status" value="1"/>
</dbReference>
<comment type="caution">
    <text evidence="1">The sequence shown here is derived from an EMBL/GenBank/DDBJ whole genome shotgun (WGS) entry which is preliminary data.</text>
</comment>
<proteinExistence type="predicted"/>
<dbReference type="InterPro" id="IPR029055">
    <property type="entry name" value="Ntn_hydrolases_N"/>
</dbReference>
<dbReference type="Gene3D" id="3.60.20.40">
    <property type="match status" value="1"/>
</dbReference>
<dbReference type="InterPro" id="IPR043137">
    <property type="entry name" value="GGT_ssub_C"/>
</dbReference>
<protein>
    <submittedName>
        <fullName evidence="1">Gamma-glutamyltransferase family protein</fullName>
    </submittedName>
</protein>
<dbReference type="SUPFAM" id="SSF56235">
    <property type="entry name" value="N-terminal nucleophile aminohydrolases (Ntn hydrolases)"/>
    <property type="match status" value="1"/>
</dbReference>
<dbReference type="InterPro" id="IPR052896">
    <property type="entry name" value="GGT-like_enzyme"/>
</dbReference>
<keyword evidence="2" id="KW-1185">Reference proteome</keyword>
<dbReference type="EMBL" id="JACJJC010000005">
    <property type="protein sequence ID" value="MBM6703794.1"/>
    <property type="molecule type" value="Genomic_DNA"/>
</dbReference>